<dbReference type="Proteomes" id="UP000612899">
    <property type="component" value="Unassembled WGS sequence"/>
</dbReference>
<organism evidence="2 3">
    <name type="scientific">Rhizocola hellebori</name>
    <dbReference type="NCBI Taxonomy" id="1392758"/>
    <lineage>
        <taxon>Bacteria</taxon>
        <taxon>Bacillati</taxon>
        <taxon>Actinomycetota</taxon>
        <taxon>Actinomycetes</taxon>
        <taxon>Micromonosporales</taxon>
        <taxon>Micromonosporaceae</taxon>
        <taxon>Rhizocola</taxon>
    </lineage>
</organism>
<name>A0A8J3Q4G2_9ACTN</name>
<feature type="region of interest" description="Disordered" evidence="1">
    <location>
        <begin position="20"/>
        <end position="57"/>
    </location>
</feature>
<gene>
    <name evidence="2" type="ORF">Rhe02_13260</name>
</gene>
<dbReference type="AlphaFoldDB" id="A0A8J3Q4G2"/>
<reference evidence="2" key="1">
    <citation type="submission" date="2021-01" db="EMBL/GenBank/DDBJ databases">
        <title>Whole genome shotgun sequence of Rhizocola hellebori NBRC 109834.</title>
        <authorList>
            <person name="Komaki H."/>
            <person name="Tamura T."/>
        </authorList>
    </citation>
    <scope>NUCLEOTIDE SEQUENCE</scope>
    <source>
        <strain evidence="2">NBRC 109834</strain>
    </source>
</reference>
<protein>
    <submittedName>
        <fullName evidence="2">Uncharacterized protein</fullName>
    </submittedName>
</protein>
<evidence type="ECO:0000313" key="2">
    <source>
        <dbReference type="EMBL" id="GIH03259.1"/>
    </source>
</evidence>
<keyword evidence="3" id="KW-1185">Reference proteome</keyword>
<sequence>MKEVTVNAFIESIEAYDLLGNDGTPVDPGNPNRPHSRNILSEGGRESPAAANPAQQQ</sequence>
<accession>A0A8J3Q4G2</accession>
<dbReference type="RefSeq" id="WP_203907171.1">
    <property type="nucleotide sequence ID" value="NZ_BONY01000006.1"/>
</dbReference>
<dbReference type="EMBL" id="BONY01000006">
    <property type="protein sequence ID" value="GIH03259.1"/>
    <property type="molecule type" value="Genomic_DNA"/>
</dbReference>
<comment type="caution">
    <text evidence="2">The sequence shown here is derived from an EMBL/GenBank/DDBJ whole genome shotgun (WGS) entry which is preliminary data.</text>
</comment>
<proteinExistence type="predicted"/>
<evidence type="ECO:0000313" key="3">
    <source>
        <dbReference type="Proteomes" id="UP000612899"/>
    </source>
</evidence>
<evidence type="ECO:0000256" key="1">
    <source>
        <dbReference type="SAM" id="MobiDB-lite"/>
    </source>
</evidence>